<keyword evidence="1" id="KW-1133">Transmembrane helix</keyword>
<protein>
    <submittedName>
        <fullName evidence="2">Uncharacterized protein</fullName>
    </submittedName>
</protein>
<evidence type="ECO:0000256" key="1">
    <source>
        <dbReference type="SAM" id="Phobius"/>
    </source>
</evidence>
<dbReference type="AlphaFoldDB" id="A0A6N7QUM1"/>
<evidence type="ECO:0000313" key="3">
    <source>
        <dbReference type="Proteomes" id="UP000435187"/>
    </source>
</evidence>
<keyword evidence="1" id="KW-0812">Transmembrane</keyword>
<organism evidence="2 3">
    <name type="scientific">Gracilibacillus thailandensis</name>
    <dbReference type="NCBI Taxonomy" id="563735"/>
    <lineage>
        <taxon>Bacteria</taxon>
        <taxon>Bacillati</taxon>
        <taxon>Bacillota</taxon>
        <taxon>Bacilli</taxon>
        <taxon>Bacillales</taxon>
        <taxon>Bacillaceae</taxon>
        <taxon>Gracilibacillus</taxon>
    </lineage>
</organism>
<feature type="transmembrane region" description="Helical" evidence="1">
    <location>
        <begin position="12"/>
        <end position="31"/>
    </location>
</feature>
<gene>
    <name evidence="2" type="ORF">GH885_05305</name>
</gene>
<dbReference type="Proteomes" id="UP000435187">
    <property type="component" value="Unassembled WGS sequence"/>
</dbReference>
<evidence type="ECO:0000313" key="2">
    <source>
        <dbReference type="EMBL" id="MRI65763.1"/>
    </source>
</evidence>
<accession>A0A6N7QUM1</accession>
<sequence length="78" mass="9190">MKVLVLRLKFKRLVLFRLFVYLAIVLLGNLVSEDTTIIRMRLMRDGYIIPFSTIANYLFNVLQKEVSLFKRVKGVAQR</sequence>
<keyword evidence="3" id="KW-1185">Reference proteome</keyword>
<reference evidence="2 3" key="1">
    <citation type="submission" date="2019-10" db="EMBL/GenBank/DDBJ databases">
        <title>Gracilibacillus salitolerans sp. nov., a moderate halophile isolated from a saline soil in northwest China.</title>
        <authorList>
            <person name="Gan L."/>
        </authorList>
    </citation>
    <scope>NUCLEOTIDE SEQUENCE [LARGE SCALE GENOMIC DNA]</scope>
    <source>
        <strain evidence="2 3">TP2-8</strain>
    </source>
</reference>
<feature type="transmembrane region" description="Helical" evidence="1">
    <location>
        <begin position="46"/>
        <end position="63"/>
    </location>
</feature>
<comment type="caution">
    <text evidence="2">The sequence shown here is derived from an EMBL/GenBank/DDBJ whole genome shotgun (WGS) entry which is preliminary data.</text>
</comment>
<proteinExistence type="predicted"/>
<keyword evidence="1" id="KW-0472">Membrane</keyword>
<dbReference type="RefSeq" id="WP_153834548.1">
    <property type="nucleotide sequence ID" value="NZ_JBHUMW010000003.1"/>
</dbReference>
<name>A0A6N7QUM1_9BACI</name>
<dbReference type="EMBL" id="WJEE01000008">
    <property type="protein sequence ID" value="MRI65763.1"/>
    <property type="molecule type" value="Genomic_DNA"/>
</dbReference>